<evidence type="ECO:0000256" key="1">
    <source>
        <dbReference type="SAM" id="MobiDB-lite"/>
    </source>
</evidence>
<sequence length="65" mass="6975">MRPPTPDQLVDEGELITVEVAEVDPRRHRVRLCTTVDSTGSSVGSERWRNPATSGVSNPATANGT</sequence>
<protein>
    <submittedName>
        <fullName evidence="2">Uncharacterized protein</fullName>
    </submittedName>
</protein>
<reference evidence="2 3" key="1">
    <citation type="submission" date="2019-10" db="EMBL/GenBank/DDBJ databases">
        <title>A novel species.</title>
        <authorList>
            <person name="Gao J."/>
        </authorList>
    </citation>
    <scope>NUCLEOTIDE SEQUENCE [LARGE SCALE GENOMIC DNA]</scope>
    <source>
        <strain evidence="2 3">QMT-28</strain>
    </source>
</reference>
<feature type="region of interest" description="Disordered" evidence="1">
    <location>
        <begin position="37"/>
        <end position="65"/>
    </location>
</feature>
<dbReference type="AlphaFoldDB" id="A0A5Q0L5W1"/>
<organism evidence="2 3">
    <name type="scientific">Streptomyces fagopyri</name>
    <dbReference type="NCBI Taxonomy" id="2662397"/>
    <lineage>
        <taxon>Bacteria</taxon>
        <taxon>Bacillati</taxon>
        <taxon>Actinomycetota</taxon>
        <taxon>Actinomycetes</taxon>
        <taxon>Kitasatosporales</taxon>
        <taxon>Streptomycetaceae</taxon>
        <taxon>Streptomyces</taxon>
    </lineage>
</organism>
<gene>
    <name evidence="2" type="ORF">GFH48_01535</name>
</gene>
<evidence type="ECO:0000313" key="3">
    <source>
        <dbReference type="Proteomes" id="UP000326179"/>
    </source>
</evidence>
<dbReference type="KEGG" id="sfy:GFH48_01535"/>
<name>A0A5Q0L5W1_9ACTN</name>
<dbReference type="Proteomes" id="UP000326179">
    <property type="component" value="Chromosome"/>
</dbReference>
<proteinExistence type="predicted"/>
<feature type="compositionally biased region" description="Polar residues" evidence="1">
    <location>
        <begin position="51"/>
        <end position="65"/>
    </location>
</feature>
<evidence type="ECO:0000313" key="2">
    <source>
        <dbReference type="EMBL" id="QFZ72116.1"/>
    </source>
</evidence>
<keyword evidence="3" id="KW-1185">Reference proteome</keyword>
<accession>A0A5Q0L5W1</accession>
<dbReference type="EMBL" id="CP045643">
    <property type="protein sequence ID" value="QFZ72116.1"/>
    <property type="molecule type" value="Genomic_DNA"/>
</dbReference>